<dbReference type="InterPro" id="IPR011009">
    <property type="entry name" value="Kinase-like_dom_sf"/>
</dbReference>
<dbReference type="OrthoDB" id="5291879at2"/>
<dbReference type="PANTHER" id="PTHR12149">
    <property type="entry name" value="FRUCTOSAMINE 3 KINASE-RELATED PROTEIN"/>
    <property type="match status" value="1"/>
</dbReference>
<accession>A0A5C6FA84</accession>
<dbReference type="Gene3D" id="3.30.200.20">
    <property type="entry name" value="Phosphorylase Kinase, domain 1"/>
    <property type="match status" value="1"/>
</dbReference>
<dbReference type="SUPFAM" id="SSF56112">
    <property type="entry name" value="Protein kinase-like (PK-like)"/>
    <property type="match status" value="1"/>
</dbReference>
<organism evidence="3 4">
    <name type="scientific">Rubripirellula reticaptiva</name>
    <dbReference type="NCBI Taxonomy" id="2528013"/>
    <lineage>
        <taxon>Bacteria</taxon>
        <taxon>Pseudomonadati</taxon>
        <taxon>Planctomycetota</taxon>
        <taxon>Planctomycetia</taxon>
        <taxon>Pirellulales</taxon>
        <taxon>Pirellulaceae</taxon>
        <taxon>Rubripirellula</taxon>
    </lineage>
</organism>
<dbReference type="Proteomes" id="UP000317977">
    <property type="component" value="Unassembled WGS sequence"/>
</dbReference>
<sequence length="302" mass="33385">MPASDIESSLRQLLPSIVTVANMTLVGGGCISDAVRVEVRLRDETVETVIVKSNDASFADNFECERDGLSRLRAADAIGVPEVLASGVIHGRAWLVTQWIEPGKRGTDFFAKFGRSLASLHRSSLGTRIGLDRDNYIGSTRQWNSLRTNSSQSCWPEFVADQRIRSQLKCAVDQGLASSQLRQDTETIINRMEQLLAGREDATSLLHGDLWSGNYPCDAVGQPVIIDPAIYYGCREAEFGMLRLFGSCPNSFYDAYNDAFPLAAGWQRRTGVYVLYHLMNHLNMFGVGYLDQCQSTASNLLS</sequence>
<dbReference type="GO" id="GO:0016301">
    <property type="term" value="F:kinase activity"/>
    <property type="evidence" value="ECO:0007669"/>
    <property type="project" value="UniProtKB-UniRule"/>
</dbReference>
<keyword evidence="2" id="KW-0808">Transferase</keyword>
<dbReference type="AlphaFoldDB" id="A0A5C6FA84"/>
<evidence type="ECO:0000313" key="3">
    <source>
        <dbReference type="EMBL" id="TWU57712.1"/>
    </source>
</evidence>
<evidence type="ECO:0000313" key="4">
    <source>
        <dbReference type="Proteomes" id="UP000317977"/>
    </source>
</evidence>
<comment type="similarity">
    <text evidence="1 2">Belongs to the fructosamine kinase family.</text>
</comment>
<dbReference type="EMBL" id="SJPX01000001">
    <property type="protein sequence ID" value="TWU57712.1"/>
    <property type="molecule type" value="Genomic_DNA"/>
</dbReference>
<dbReference type="Pfam" id="PF03881">
    <property type="entry name" value="Fructosamin_kin"/>
    <property type="match status" value="1"/>
</dbReference>
<dbReference type="Gene3D" id="3.90.1200.10">
    <property type="match status" value="1"/>
</dbReference>
<dbReference type="InterPro" id="IPR016477">
    <property type="entry name" value="Fructo-/Ketosamine-3-kinase"/>
</dbReference>
<dbReference type="PANTHER" id="PTHR12149:SF8">
    <property type="entry name" value="PROTEIN-RIBULOSAMINE 3-KINASE"/>
    <property type="match status" value="1"/>
</dbReference>
<dbReference type="RefSeq" id="WP_146532565.1">
    <property type="nucleotide sequence ID" value="NZ_SJPX01000001.1"/>
</dbReference>
<dbReference type="PIRSF" id="PIRSF006221">
    <property type="entry name" value="Ketosamine-3-kinase"/>
    <property type="match status" value="1"/>
</dbReference>
<keyword evidence="2 3" id="KW-0418">Kinase</keyword>
<protein>
    <submittedName>
        <fullName evidence="3">Fructosamine kinase</fullName>
    </submittedName>
</protein>
<proteinExistence type="inferred from homology"/>
<evidence type="ECO:0000256" key="2">
    <source>
        <dbReference type="PIRNR" id="PIRNR006221"/>
    </source>
</evidence>
<comment type="caution">
    <text evidence="3">The sequence shown here is derived from an EMBL/GenBank/DDBJ whole genome shotgun (WGS) entry which is preliminary data.</text>
</comment>
<name>A0A5C6FA84_9BACT</name>
<keyword evidence="4" id="KW-1185">Reference proteome</keyword>
<gene>
    <name evidence="3" type="ORF">Poly59_06200</name>
</gene>
<evidence type="ECO:0000256" key="1">
    <source>
        <dbReference type="ARBA" id="ARBA00009460"/>
    </source>
</evidence>
<reference evidence="3 4" key="1">
    <citation type="submission" date="2019-02" db="EMBL/GenBank/DDBJ databases">
        <title>Deep-cultivation of Planctomycetes and their phenomic and genomic characterization uncovers novel biology.</title>
        <authorList>
            <person name="Wiegand S."/>
            <person name="Jogler M."/>
            <person name="Boedeker C."/>
            <person name="Pinto D."/>
            <person name="Vollmers J."/>
            <person name="Rivas-Marin E."/>
            <person name="Kohn T."/>
            <person name="Peeters S.H."/>
            <person name="Heuer A."/>
            <person name="Rast P."/>
            <person name="Oberbeckmann S."/>
            <person name="Bunk B."/>
            <person name="Jeske O."/>
            <person name="Meyerdierks A."/>
            <person name="Storesund J.E."/>
            <person name="Kallscheuer N."/>
            <person name="Luecker S."/>
            <person name="Lage O.M."/>
            <person name="Pohl T."/>
            <person name="Merkel B.J."/>
            <person name="Hornburger P."/>
            <person name="Mueller R.-W."/>
            <person name="Bruemmer F."/>
            <person name="Labrenz M."/>
            <person name="Spormann A.M."/>
            <person name="Op Den Camp H."/>
            <person name="Overmann J."/>
            <person name="Amann R."/>
            <person name="Jetten M.S.M."/>
            <person name="Mascher T."/>
            <person name="Medema M.H."/>
            <person name="Devos D.P."/>
            <person name="Kaster A.-K."/>
            <person name="Ovreas L."/>
            <person name="Rohde M."/>
            <person name="Galperin M.Y."/>
            <person name="Jogler C."/>
        </authorList>
    </citation>
    <scope>NUCLEOTIDE SEQUENCE [LARGE SCALE GENOMIC DNA]</scope>
    <source>
        <strain evidence="3 4">Poly59</strain>
    </source>
</reference>